<protein>
    <submittedName>
        <fullName evidence="2">GNAT family N-acetyltransferase</fullName>
        <ecNumber evidence="2">2.3.1.-</ecNumber>
    </submittedName>
</protein>
<evidence type="ECO:0000259" key="1">
    <source>
        <dbReference type="PROSITE" id="PS51186"/>
    </source>
</evidence>
<dbReference type="EC" id="2.3.1.-" evidence="2"/>
<dbReference type="RefSeq" id="WP_213098537.1">
    <property type="nucleotide sequence ID" value="NZ_JAGYPH010000002.1"/>
</dbReference>
<comment type="caution">
    <text evidence="2">The sequence shown here is derived from an EMBL/GenBank/DDBJ whole genome shotgun (WGS) entry which is preliminary data.</text>
</comment>
<dbReference type="AlphaFoldDB" id="A0A942UMR2"/>
<name>A0A942UMR2_9BACI</name>
<dbReference type="InterPro" id="IPR000182">
    <property type="entry name" value="GNAT_dom"/>
</dbReference>
<dbReference type="InterPro" id="IPR016181">
    <property type="entry name" value="Acyl_CoA_acyltransferase"/>
</dbReference>
<dbReference type="SUPFAM" id="SSF55729">
    <property type="entry name" value="Acyl-CoA N-acyltransferases (Nat)"/>
    <property type="match status" value="1"/>
</dbReference>
<proteinExistence type="predicted"/>
<accession>A0A942UMR2</accession>
<keyword evidence="2" id="KW-0012">Acyltransferase</keyword>
<evidence type="ECO:0000313" key="2">
    <source>
        <dbReference type="EMBL" id="MBS4223535.1"/>
    </source>
</evidence>
<dbReference type="Gene3D" id="3.40.630.30">
    <property type="match status" value="1"/>
</dbReference>
<dbReference type="EMBL" id="JAGYPN010000002">
    <property type="protein sequence ID" value="MBS4223535.1"/>
    <property type="molecule type" value="Genomic_DNA"/>
</dbReference>
<evidence type="ECO:0000313" key="3">
    <source>
        <dbReference type="Proteomes" id="UP000676456"/>
    </source>
</evidence>
<gene>
    <name evidence="2" type="ORF">KHA91_12335</name>
</gene>
<dbReference type="GO" id="GO:0016747">
    <property type="term" value="F:acyltransferase activity, transferring groups other than amino-acyl groups"/>
    <property type="evidence" value="ECO:0007669"/>
    <property type="project" value="InterPro"/>
</dbReference>
<dbReference type="Pfam" id="PF00583">
    <property type="entry name" value="Acetyltransf_1"/>
    <property type="match status" value="1"/>
</dbReference>
<reference evidence="2 3" key="1">
    <citation type="submission" date="2021-05" db="EMBL/GenBank/DDBJ databases">
        <title>Novel Bacillus species.</title>
        <authorList>
            <person name="Liu G."/>
        </authorList>
    </citation>
    <scope>NUCLEOTIDE SEQUENCE [LARGE SCALE GENOMIC DNA]</scope>
    <source>
        <strain evidence="2 3">FJAT-49682</strain>
    </source>
</reference>
<dbReference type="PROSITE" id="PS51186">
    <property type="entry name" value="GNAT"/>
    <property type="match status" value="1"/>
</dbReference>
<feature type="domain" description="N-acetyltransferase" evidence="1">
    <location>
        <begin position="138"/>
        <end position="276"/>
    </location>
</feature>
<sequence>MLTIYDDVALFKKEVIPFLEKHEVENNLALGVLHSLEKAPTLMATVKRDEELLLVLLQTHPLQIILSKPESVTEEEIKIIAIQLCSEIREIPGFIGEKDFTMKLTQHISDLSGSQFHVQMNQRIYKLEQVKKEAGQEGRLRMIRLKDSSLINEWVFQFCKDIGEDISRDEAEEKTAELIGRGRLYCWEVEGKLVSMVNASRPSKSNITINYVFTPNDERKKGYASSGVSAYTQLLLNEGYKTTALYTDLDNPTSNKIYMEIGYEPVMDSILVRVDH</sequence>
<keyword evidence="3" id="KW-1185">Reference proteome</keyword>
<organism evidence="2 3">
    <name type="scientific">Lederbergia citrea</name>
    <dbReference type="NCBI Taxonomy" id="2833581"/>
    <lineage>
        <taxon>Bacteria</taxon>
        <taxon>Bacillati</taxon>
        <taxon>Bacillota</taxon>
        <taxon>Bacilli</taxon>
        <taxon>Bacillales</taxon>
        <taxon>Bacillaceae</taxon>
        <taxon>Lederbergia</taxon>
    </lineage>
</organism>
<dbReference type="Proteomes" id="UP000676456">
    <property type="component" value="Unassembled WGS sequence"/>
</dbReference>
<keyword evidence="2" id="KW-0808">Transferase</keyword>